<evidence type="ECO:0000256" key="1">
    <source>
        <dbReference type="ARBA" id="ARBA00010996"/>
    </source>
</evidence>
<feature type="binding site" evidence="3">
    <location>
        <position position="169"/>
    </location>
    <ligand>
        <name>Cu cation</name>
        <dbReference type="ChEBI" id="CHEBI:23378"/>
    </ligand>
</feature>
<dbReference type="InterPro" id="IPR036249">
    <property type="entry name" value="Thioredoxin-like_sf"/>
</dbReference>
<evidence type="ECO:0000256" key="3">
    <source>
        <dbReference type="PIRSR" id="PIRSR603782-1"/>
    </source>
</evidence>
<dbReference type="RefSeq" id="WP_255038163.1">
    <property type="nucleotide sequence ID" value="NZ_RJUF01000173.1"/>
</dbReference>
<dbReference type="AlphaFoldDB" id="A0AAE3KXA6"/>
<keyword evidence="7" id="KW-1185">Reference proteome</keyword>
<dbReference type="Gene3D" id="3.40.30.10">
    <property type="entry name" value="Glutaredoxin"/>
    <property type="match status" value="1"/>
</dbReference>
<evidence type="ECO:0000256" key="4">
    <source>
        <dbReference type="PIRSR" id="PIRSR603782-2"/>
    </source>
</evidence>
<evidence type="ECO:0000256" key="2">
    <source>
        <dbReference type="ARBA" id="ARBA00023008"/>
    </source>
</evidence>
<comment type="caution">
    <text evidence="6">The sequence shown here is derived from an EMBL/GenBank/DDBJ whole genome shotgun (WGS) entry which is preliminary data.</text>
</comment>
<dbReference type="InterPro" id="IPR003782">
    <property type="entry name" value="SCO1/SenC"/>
</dbReference>
<sequence>MKRFSIFGLLIFWSLAIWSCRDSNRKLPYIGQHDVNEKGDSVFHTIPDFKFVNQDGDTLTQEAFKGKIYIADFFFTSCPTICPVMKTQMLRIYEKFKDNPELGILSHTIDPRHDSVVVLKAYKEKLGVNTNQWQFVTGEQEKIYEIAQKSYMVSAMEDKEAVDEGGFVHSGAFVLVDKNRNIRGVYDGTKEKEVNRLIKDIELLLQK</sequence>
<dbReference type="EMBL" id="RJUF01000173">
    <property type="protein sequence ID" value="MCP9764470.1"/>
    <property type="molecule type" value="Genomic_DNA"/>
</dbReference>
<evidence type="ECO:0000313" key="6">
    <source>
        <dbReference type="EMBL" id="MCP9764470.1"/>
    </source>
</evidence>
<dbReference type="Pfam" id="PF02630">
    <property type="entry name" value="SCO1-SenC"/>
    <property type="match status" value="1"/>
</dbReference>
<organism evidence="6 7">
    <name type="scientific">Lacihabitans soyangensis</name>
    <dbReference type="NCBI Taxonomy" id="869394"/>
    <lineage>
        <taxon>Bacteria</taxon>
        <taxon>Pseudomonadati</taxon>
        <taxon>Bacteroidota</taxon>
        <taxon>Cytophagia</taxon>
        <taxon>Cytophagales</taxon>
        <taxon>Leadbetterellaceae</taxon>
        <taxon>Lacihabitans</taxon>
    </lineage>
</organism>
<dbReference type="PANTHER" id="PTHR12151">
    <property type="entry name" value="ELECTRON TRANSPORT PROTIN SCO1/SENC FAMILY MEMBER"/>
    <property type="match status" value="1"/>
</dbReference>
<feature type="binding site" evidence="3">
    <location>
        <position position="78"/>
    </location>
    <ligand>
        <name>Cu cation</name>
        <dbReference type="ChEBI" id="CHEBI:23378"/>
    </ligand>
</feature>
<accession>A0AAE3KXA6</accession>
<keyword evidence="3" id="KW-0479">Metal-binding</keyword>
<protein>
    <submittedName>
        <fullName evidence="6">SCO family protein</fullName>
    </submittedName>
</protein>
<dbReference type="PANTHER" id="PTHR12151:SF25">
    <property type="entry name" value="LINALOOL DEHYDRATASE_ISOMERASE DOMAIN-CONTAINING PROTEIN"/>
    <property type="match status" value="1"/>
</dbReference>
<evidence type="ECO:0000259" key="5">
    <source>
        <dbReference type="PROSITE" id="PS51352"/>
    </source>
</evidence>
<feature type="binding site" evidence="3">
    <location>
        <position position="82"/>
    </location>
    <ligand>
        <name>Cu cation</name>
        <dbReference type="ChEBI" id="CHEBI:23378"/>
    </ligand>
</feature>
<dbReference type="CDD" id="cd02968">
    <property type="entry name" value="SCO"/>
    <property type="match status" value="1"/>
</dbReference>
<name>A0AAE3KXA6_9BACT</name>
<dbReference type="InterPro" id="IPR013766">
    <property type="entry name" value="Thioredoxin_domain"/>
</dbReference>
<keyword evidence="4" id="KW-1015">Disulfide bond</keyword>
<feature type="domain" description="Thioredoxin" evidence="5">
    <location>
        <begin position="40"/>
        <end position="206"/>
    </location>
</feature>
<feature type="disulfide bond" description="Redox-active" evidence="4">
    <location>
        <begin position="78"/>
        <end position="82"/>
    </location>
</feature>
<evidence type="ECO:0000313" key="7">
    <source>
        <dbReference type="Proteomes" id="UP001204144"/>
    </source>
</evidence>
<gene>
    <name evidence="6" type="ORF">EGI31_16115</name>
</gene>
<proteinExistence type="inferred from homology"/>
<dbReference type="GO" id="GO:0046872">
    <property type="term" value="F:metal ion binding"/>
    <property type="evidence" value="ECO:0007669"/>
    <property type="project" value="UniProtKB-KW"/>
</dbReference>
<dbReference type="Proteomes" id="UP001204144">
    <property type="component" value="Unassembled WGS sequence"/>
</dbReference>
<reference evidence="6 7" key="1">
    <citation type="submission" date="2018-11" db="EMBL/GenBank/DDBJ databases">
        <title>Novel bacteria species description.</title>
        <authorList>
            <person name="Han J.-H."/>
        </authorList>
    </citation>
    <scope>NUCLEOTIDE SEQUENCE [LARGE SCALE GENOMIC DNA]</scope>
    <source>
        <strain evidence="6 7">KCTC23259</strain>
    </source>
</reference>
<comment type="similarity">
    <text evidence="1">Belongs to the SCO1/2 family.</text>
</comment>
<keyword evidence="2 3" id="KW-0186">Copper</keyword>
<dbReference type="PROSITE" id="PS51352">
    <property type="entry name" value="THIOREDOXIN_2"/>
    <property type="match status" value="1"/>
</dbReference>
<dbReference type="SUPFAM" id="SSF52833">
    <property type="entry name" value="Thioredoxin-like"/>
    <property type="match status" value="1"/>
</dbReference>